<dbReference type="KEGG" id="trg:TRUGW13939_00583"/>
<evidence type="ECO:0000313" key="2">
    <source>
        <dbReference type="EMBL" id="QKX53504.1"/>
    </source>
</evidence>
<feature type="region of interest" description="Disordered" evidence="1">
    <location>
        <begin position="609"/>
        <end position="847"/>
    </location>
</feature>
<feature type="compositionally biased region" description="Pro residues" evidence="1">
    <location>
        <begin position="810"/>
        <end position="821"/>
    </location>
</feature>
<dbReference type="Proteomes" id="UP000509510">
    <property type="component" value="Chromosome I"/>
</dbReference>
<reference evidence="3" key="1">
    <citation type="submission" date="2020-06" db="EMBL/GenBank/DDBJ databases">
        <title>A chromosome-scale genome assembly of Talaromyces rugulosus W13939.</title>
        <authorList>
            <person name="Wang B."/>
            <person name="Guo L."/>
            <person name="Ye K."/>
            <person name="Wang L."/>
        </authorList>
    </citation>
    <scope>NUCLEOTIDE SEQUENCE [LARGE SCALE GENOMIC DNA]</scope>
    <source>
        <strain evidence="3">W13939</strain>
    </source>
</reference>
<feature type="region of interest" description="Disordered" evidence="1">
    <location>
        <begin position="27"/>
        <end position="48"/>
    </location>
</feature>
<evidence type="ECO:0000313" key="3">
    <source>
        <dbReference type="Proteomes" id="UP000509510"/>
    </source>
</evidence>
<feature type="compositionally biased region" description="Basic residues" evidence="1">
    <location>
        <begin position="466"/>
        <end position="475"/>
    </location>
</feature>
<feature type="compositionally biased region" description="Polar residues" evidence="1">
    <location>
        <begin position="35"/>
        <end position="48"/>
    </location>
</feature>
<accession>A0A7H8QHQ2</accession>
<feature type="compositionally biased region" description="Basic and acidic residues" evidence="1">
    <location>
        <begin position="626"/>
        <end position="649"/>
    </location>
</feature>
<feature type="compositionally biased region" description="Pro residues" evidence="1">
    <location>
        <begin position="759"/>
        <end position="769"/>
    </location>
</feature>
<dbReference type="GeneID" id="55988096"/>
<feature type="region of interest" description="Disordered" evidence="1">
    <location>
        <begin position="114"/>
        <end position="139"/>
    </location>
</feature>
<sequence>MDDEKTLSVGWANESKLSAVVKRHFSEPLQPDSKALTTPSAEGSLSPSSLMNTQIKCNWCSKNFAAPEKGAKSAYEALDKHLAADHPDQQSAASLSSFDGGADELVDEAIEADDEVNDHESPLDANTAIPTASATDIDDLTPEVDSLPVLATEANKDLHTKLHDVARQKRHDFLEERLNASWNIHDASEFSTDYDEETANLEHMWDSVYHQKKTLNKNGTTNIPRRPDPYLSSKTDKGEFLKLTAAEEFLEPLKNFESLPTDELHAMAANIAHALKSWQDEWLAIEKLGKVVSGRSAKKSANPRALDPPEVFRDKREATLYGYKYDPTIHDPKKRDPKKDSLFRVQDPWMQGGFRPTAAQLRKMQAEAGNNNPNPDGFKTMQKFGQEWVPRFQDPPLNAFGGAAARKRKLPQSEVAALKQMSGNDSATPAGDSDADGQPYKRVTRSIRVVDSPQARTAPPSPSSRGRGRGGRGGRGRGGASRVIQAGHSNLAYIASSTGVAESQADTTVSNNTLEVGSARSRTMTSTPPSETPTPRDVSVVSGQGPANIAPAPKPALAPATPGAPPALAALPPNLVQPGEVVDTDELNRRRLIAKSKNPRRTQAMLDHWKRFNSEGRTRNPKRTKAQIEADKRAENERRAHDPPKEPTKIRKRKGTSMTSTEDAAMNQAMASSSTTMSLQPAPIQPAVGPPPMSSTAPPPATMSLPPPNFSSAPPAPLSPQRLPHQLPPHNQVPQPSHPSRPLPSVLPSIENSVGHPPWAHPPPHPSQPPRYYQYPLPNMLPGYTPYSQPQFQPPPPPHGGFPHPRHDAAPPPENRLPNPPYGYDTRGPPHLHNGPHMPQPQGERRP</sequence>
<feature type="compositionally biased region" description="Pro residues" evidence="1">
    <location>
        <begin position="688"/>
        <end position="718"/>
    </location>
</feature>
<protein>
    <submittedName>
        <fullName evidence="2">Uncharacterized protein</fullName>
    </submittedName>
</protein>
<feature type="compositionally biased region" description="Basic and acidic residues" evidence="1">
    <location>
        <begin position="609"/>
        <end position="618"/>
    </location>
</feature>
<feature type="region of interest" description="Disordered" evidence="1">
    <location>
        <begin position="501"/>
        <end position="544"/>
    </location>
</feature>
<organism evidence="2 3">
    <name type="scientific">Talaromyces rugulosus</name>
    <name type="common">Penicillium rugulosum</name>
    <dbReference type="NCBI Taxonomy" id="121627"/>
    <lineage>
        <taxon>Eukaryota</taxon>
        <taxon>Fungi</taxon>
        <taxon>Dikarya</taxon>
        <taxon>Ascomycota</taxon>
        <taxon>Pezizomycotina</taxon>
        <taxon>Eurotiomycetes</taxon>
        <taxon>Eurotiomycetidae</taxon>
        <taxon>Eurotiales</taxon>
        <taxon>Trichocomaceae</taxon>
        <taxon>Talaromyces</taxon>
        <taxon>Talaromyces sect. Islandici</taxon>
    </lineage>
</organism>
<gene>
    <name evidence="2" type="ORF">TRUGW13939_00583</name>
</gene>
<feature type="region of interest" description="Disordered" evidence="1">
    <location>
        <begin position="420"/>
        <end position="481"/>
    </location>
</feature>
<keyword evidence="3" id="KW-1185">Reference proteome</keyword>
<evidence type="ECO:0000256" key="1">
    <source>
        <dbReference type="SAM" id="MobiDB-lite"/>
    </source>
</evidence>
<name>A0A7H8QHQ2_TALRU</name>
<dbReference type="AlphaFoldDB" id="A0A7H8QHQ2"/>
<proteinExistence type="predicted"/>
<dbReference type="OrthoDB" id="4115400at2759"/>
<feature type="compositionally biased region" description="Polar residues" evidence="1">
    <location>
        <begin position="501"/>
        <end position="515"/>
    </location>
</feature>
<feature type="compositionally biased region" description="Low complexity" evidence="1">
    <location>
        <begin position="518"/>
        <end position="536"/>
    </location>
</feature>
<dbReference type="RefSeq" id="XP_035339683.1">
    <property type="nucleotide sequence ID" value="XM_035483790.1"/>
</dbReference>
<dbReference type="EMBL" id="CP055898">
    <property type="protein sequence ID" value="QKX53504.1"/>
    <property type="molecule type" value="Genomic_DNA"/>
</dbReference>
<feature type="compositionally biased region" description="Polar residues" evidence="1">
    <location>
        <begin position="669"/>
        <end position="679"/>
    </location>
</feature>